<dbReference type="RefSeq" id="WP_223579259.1">
    <property type="nucleotide sequence ID" value="NZ_BAABFU010000003.1"/>
</dbReference>
<accession>A0ABP8I7K8</accession>
<protein>
    <submittedName>
        <fullName evidence="1">Phosphoglycerate mutase family protein</fullName>
    </submittedName>
</protein>
<keyword evidence="2" id="KW-1185">Reference proteome</keyword>
<proteinExistence type="predicted"/>
<gene>
    <name evidence="1" type="ORF">GCM10023150_21230</name>
</gene>
<name>A0ABP8I7K8_9GAMM</name>
<dbReference type="Gene3D" id="3.40.50.1240">
    <property type="entry name" value="Phosphoglycerate mutase-like"/>
    <property type="match status" value="1"/>
</dbReference>
<organism evidence="1 2">
    <name type="scientific">Kangiella taiwanensis</name>
    <dbReference type="NCBI Taxonomy" id="1079179"/>
    <lineage>
        <taxon>Bacteria</taxon>
        <taxon>Pseudomonadati</taxon>
        <taxon>Pseudomonadota</taxon>
        <taxon>Gammaproteobacteria</taxon>
        <taxon>Kangiellales</taxon>
        <taxon>Kangiellaceae</taxon>
        <taxon>Kangiella</taxon>
    </lineage>
</organism>
<dbReference type="EMBL" id="BAABFU010000003">
    <property type="protein sequence ID" value="GAA4353022.1"/>
    <property type="molecule type" value="Genomic_DNA"/>
</dbReference>
<dbReference type="SUPFAM" id="SSF53254">
    <property type="entry name" value="Phosphoglycerate mutase-like"/>
    <property type="match status" value="1"/>
</dbReference>
<comment type="caution">
    <text evidence="1">The sequence shown here is derived from an EMBL/GenBank/DDBJ whole genome shotgun (WGS) entry which is preliminary data.</text>
</comment>
<dbReference type="InterPro" id="IPR029033">
    <property type="entry name" value="His_PPase_superfam"/>
</dbReference>
<dbReference type="InterPro" id="IPR013078">
    <property type="entry name" value="His_Pase_superF_clade-1"/>
</dbReference>
<sequence>MKPFIIMIISVTTAIDTMQANAAGAENSCKDYDVFVLRHLEKQEDGTKDPSLTKAGKAQAQQLAELPMISDVSHAFYTPYKRTYETLEFIETDKTSYDPKQTDELIATIKREHCGKTVLVAGHSNTVPNIIKALGGNFTITYAGQKLDVEPTVLLSEKDYGSVFRVTFHNGRIHQQLYKLHYVGKEGRALQNR</sequence>
<evidence type="ECO:0000313" key="1">
    <source>
        <dbReference type="EMBL" id="GAA4353022.1"/>
    </source>
</evidence>
<reference evidence="2" key="1">
    <citation type="journal article" date="2019" name="Int. J. Syst. Evol. Microbiol.">
        <title>The Global Catalogue of Microorganisms (GCM) 10K type strain sequencing project: providing services to taxonomists for standard genome sequencing and annotation.</title>
        <authorList>
            <consortium name="The Broad Institute Genomics Platform"/>
            <consortium name="The Broad Institute Genome Sequencing Center for Infectious Disease"/>
            <person name="Wu L."/>
            <person name="Ma J."/>
        </authorList>
    </citation>
    <scope>NUCLEOTIDE SEQUENCE [LARGE SCALE GENOMIC DNA]</scope>
    <source>
        <strain evidence="2">JCM 17727</strain>
    </source>
</reference>
<dbReference type="Proteomes" id="UP001501294">
    <property type="component" value="Unassembled WGS sequence"/>
</dbReference>
<dbReference type="Pfam" id="PF00300">
    <property type="entry name" value="His_Phos_1"/>
    <property type="match status" value="1"/>
</dbReference>
<evidence type="ECO:0000313" key="2">
    <source>
        <dbReference type="Proteomes" id="UP001501294"/>
    </source>
</evidence>